<proteinExistence type="predicted"/>
<dbReference type="RefSeq" id="WP_341743083.1">
    <property type="nucleotide sequence ID" value="NZ_CP151406.1"/>
</dbReference>
<reference evidence="3 4" key="1">
    <citation type="submission" date="2024-04" db="EMBL/GenBank/DDBJ databases">
        <title>Dissimilatory iodate-reducing microorganisms contribute to the enrichment of iodine in groundwater.</title>
        <authorList>
            <person name="Jiang Z."/>
        </authorList>
    </citation>
    <scope>NUCLEOTIDE SEQUENCE [LARGE SCALE GENOMIC DNA]</scope>
    <source>
        <strain evidence="3 4">NCP973</strain>
    </source>
</reference>
<evidence type="ECO:0000256" key="1">
    <source>
        <dbReference type="SAM" id="Coils"/>
    </source>
</evidence>
<dbReference type="Pfam" id="PF05929">
    <property type="entry name" value="Phage_GPO"/>
    <property type="match status" value="1"/>
</dbReference>
<sequence>MPLSRPFAIATEGPTVDGRKISREWLTQMAANYSTKVYTAVANLEHYLSSLPDSVFGAYGKVVSLSTRETEIMGEKRLQLMAVVDANDELVALQQKGKKAFCSMEVIGDFAGKGVAYLGGLAFTDRPASIGTESMKFSVAGTAGERFGFKEEIEIEFEPETKPETKPGDTLFAKVKDLLGLSKKDNDGRFADQADAITAVAESQKALLDNFASFEQQVADAGAQVKKLTEEFVAAQKDFADLKKTLSETDGDATSRPPATGGSGAVTTDC</sequence>
<keyword evidence="4" id="KW-1185">Reference proteome</keyword>
<organism evidence="3 4">
    <name type="scientific">Azonexus hydrophilus</name>
    <dbReference type="NCBI Taxonomy" id="418702"/>
    <lineage>
        <taxon>Bacteria</taxon>
        <taxon>Pseudomonadati</taxon>
        <taxon>Pseudomonadota</taxon>
        <taxon>Betaproteobacteria</taxon>
        <taxon>Rhodocyclales</taxon>
        <taxon>Azonexaceae</taxon>
        <taxon>Azonexus</taxon>
    </lineage>
</organism>
<keyword evidence="1" id="KW-0175">Coiled coil</keyword>
<name>A0ABZ2XEE7_9RHOO</name>
<feature type="coiled-coil region" evidence="1">
    <location>
        <begin position="211"/>
        <end position="245"/>
    </location>
</feature>
<evidence type="ECO:0000313" key="4">
    <source>
        <dbReference type="Proteomes" id="UP001479520"/>
    </source>
</evidence>
<gene>
    <name evidence="3" type="ORF">AADV58_10135</name>
</gene>
<feature type="region of interest" description="Disordered" evidence="2">
    <location>
        <begin position="246"/>
        <end position="270"/>
    </location>
</feature>
<dbReference type="InterPro" id="IPR009228">
    <property type="entry name" value="Capsid_scaffold_GpO"/>
</dbReference>
<evidence type="ECO:0000313" key="3">
    <source>
        <dbReference type="EMBL" id="WZJ20312.1"/>
    </source>
</evidence>
<evidence type="ECO:0000256" key="2">
    <source>
        <dbReference type="SAM" id="MobiDB-lite"/>
    </source>
</evidence>
<protein>
    <submittedName>
        <fullName evidence="3">GPO family capsid scaffolding protein</fullName>
    </submittedName>
</protein>
<dbReference type="Proteomes" id="UP001479520">
    <property type="component" value="Chromosome"/>
</dbReference>
<accession>A0ABZ2XEE7</accession>
<dbReference type="EMBL" id="CP151406">
    <property type="protein sequence ID" value="WZJ20312.1"/>
    <property type="molecule type" value="Genomic_DNA"/>
</dbReference>